<evidence type="ECO:0000256" key="1">
    <source>
        <dbReference type="SAM" id="MobiDB-lite"/>
    </source>
</evidence>
<evidence type="ECO:0000313" key="3">
    <source>
        <dbReference type="Proteomes" id="UP001152607"/>
    </source>
</evidence>
<accession>A0A9W4XZ32</accession>
<feature type="compositionally biased region" description="Polar residues" evidence="1">
    <location>
        <begin position="59"/>
        <end position="80"/>
    </location>
</feature>
<organism evidence="2 3">
    <name type="scientific">Periconia digitata</name>
    <dbReference type="NCBI Taxonomy" id="1303443"/>
    <lineage>
        <taxon>Eukaryota</taxon>
        <taxon>Fungi</taxon>
        <taxon>Dikarya</taxon>
        <taxon>Ascomycota</taxon>
        <taxon>Pezizomycotina</taxon>
        <taxon>Dothideomycetes</taxon>
        <taxon>Pleosporomycetidae</taxon>
        <taxon>Pleosporales</taxon>
        <taxon>Massarineae</taxon>
        <taxon>Periconiaceae</taxon>
        <taxon>Periconia</taxon>
    </lineage>
</organism>
<protein>
    <submittedName>
        <fullName evidence="2">Uncharacterized protein</fullName>
    </submittedName>
</protein>
<dbReference type="Proteomes" id="UP001152607">
    <property type="component" value="Unassembled WGS sequence"/>
</dbReference>
<gene>
    <name evidence="2" type="ORF">PDIGIT_LOCUS14390</name>
</gene>
<comment type="caution">
    <text evidence="2">The sequence shown here is derived from an EMBL/GenBank/DDBJ whole genome shotgun (WGS) entry which is preliminary data.</text>
</comment>
<dbReference type="EMBL" id="CAOQHR010000011">
    <property type="protein sequence ID" value="CAI6341197.1"/>
    <property type="molecule type" value="Genomic_DNA"/>
</dbReference>
<name>A0A9W4XZ32_9PLEO</name>
<sequence length="93" mass="10489">MHSQKHNISYSDTVTYQLARPPALTHKPTPNPLTRVALPPTHYPPTLEDRSQAKLANRTAKTAYQQSTVHLRSTVGSDLQLNIPRKQKQKHKG</sequence>
<feature type="region of interest" description="Disordered" evidence="1">
    <location>
        <begin position="19"/>
        <end position="93"/>
    </location>
</feature>
<proteinExistence type="predicted"/>
<keyword evidence="3" id="KW-1185">Reference proteome</keyword>
<dbReference type="AlphaFoldDB" id="A0A9W4XZ32"/>
<reference evidence="2" key="1">
    <citation type="submission" date="2023-01" db="EMBL/GenBank/DDBJ databases">
        <authorList>
            <person name="Van Ghelder C."/>
            <person name="Rancurel C."/>
        </authorList>
    </citation>
    <scope>NUCLEOTIDE SEQUENCE</scope>
    <source>
        <strain evidence="2">CNCM I-4278</strain>
    </source>
</reference>
<evidence type="ECO:0000313" key="2">
    <source>
        <dbReference type="EMBL" id="CAI6341197.1"/>
    </source>
</evidence>